<dbReference type="AlphaFoldDB" id="A0ABD0M3V5"/>
<accession>A0ABD0M3V5</accession>
<feature type="compositionally biased region" description="Basic and acidic residues" evidence="1">
    <location>
        <begin position="1"/>
        <end position="21"/>
    </location>
</feature>
<comment type="caution">
    <text evidence="2">The sequence shown here is derived from an EMBL/GenBank/DDBJ whole genome shotgun (WGS) entry which is preliminary data.</text>
</comment>
<sequence>MSIISRQEESSKGGIENRREGGGGGPSVKMRIGTRGELVDEMHNDVCRQSLHSITMTGKAWPGHETGALLKKRSPVECPSLACCCCIGPHSTAITIEELCNTV</sequence>
<proteinExistence type="predicted"/>
<evidence type="ECO:0000256" key="1">
    <source>
        <dbReference type="SAM" id="MobiDB-lite"/>
    </source>
</evidence>
<keyword evidence="3" id="KW-1185">Reference proteome</keyword>
<dbReference type="EMBL" id="JACVVK020000008">
    <property type="protein sequence ID" value="KAK7505887.1"/>
    <property type="molecule type" value="Genomic_DNA"/>
</dbReference>
<evidence type="ECO:0000313" key="2">
    <source>
        <dbReference type="EMBL" id="KAK7505887.1"/>
    </source>
</evidence>
<feature type="region of interest" description="Disordered" evidence="1">
    <location>
        <begin position="1"/>
        <end position="29"/>
    </location>
</feature>
<evidence type="ECO:0000313" key="3">
    <source>
        <dbReference type="Proteomes" id="UP001519460"/>
    </source>
</evidence>
<organism evidence="2 3">
    <name type="scientific">Batillaria attramentaria</name>
    <dbReference type="NCBI Taxonomy" id="370345"/>
    <lineage>
        <taxon>Eukaryota</taxon>
        <taxon>Metazoa</taxon>
        <taxon>Spiralia</taxon>
        <taxon>Lophotrochozoa</taxon>
        <taxon>Mollusca</taxon>
        <taxon>Gastropoda</taxon>
        <taxon>Caenogastropoda</taxon>
        <taxon>Sorbeoconcha</taxon>
        <taxon>Cerithioidea</taxon>
        <taxon>Batillariidae</taxon>
        <taxon>Batillaria</taxon>
    </lineage>
</organism>
<reference evidence="2 3" key="1">
    <citation type="journal article" date="2023" name="Sci. Data">
        <title>Genome assembly of the Korean intertidal mud-creeper Batillaria attramentaria.</title>
        <authorList>
            <person name="Patra A.K."/>
            <person name="Ho P.T."/>
            <person name="Jun S."/>
            <person name="Lee S.J."/>
            <person name="Kim Y."/>
            <person name="Won Y.J."/>
        </authorList>
    </citation>
    <scope>NUCLEOTIDE SEQUENCE [LARGE SCALE GENOMIC DNA]</scope>
    <source>
        <strain evidence="2">Wonlab-2016</strain>
    </source>
</reference>
<name>A0ABD0M3V5_9CAEN</name>
<protein>
    <submittedName>
        <fullName evidence="2">Uncharacterized protein</fullName>
    </submittedName>
</protein>
<gene>
    <name evidence="2" type="ORF">BaRGS_00002609</name>
</gene>
<dbReference type="Proteomes" id="UP001519460">
    <property type="component" value="Unassembled WGS sequence"/>
</dbReference>